<protein>
    <submittedName>
        <fullName evidence="2">Uncharacterized protein</fullName>
    </submittedName>
</protein>
<dbReference type="EMBL" id="JAKIXB020000013">
    <property type="protein sequence ID" value="KAL1602972.1"/>
    <property type="molecule type" value="Genomic_DNA"/>
</dbReference>
<name>A0ABR3RF34_9PLEO</name>
<feature type="compositionally biased region" description="Basic and acidic residues" evidence="1">
    <location>
        <begin position="50"/>
        <end position="60"/>
    </location>
</feature>
<feature type="compositionally biased region" description="Basic and acidic residues" evidence="1">
    <location>
        <begin position="12"/>
        <end position="30"/>
    </location>
</feature>
<feature type="compositionally biased region" description="Polar residues" evidence="1">
    <location>
        <begin position="1"/>
        <end position="11"/>
    </location>
</feature>
<gene>
    <name evidence="2" type="ORF">SLS59_004628</name>
</gene>
<feature type="region of interest" description="Disordered" evidence="1">
    <location>
        <begin position="136"/>
        <end position="158"/>
    </location>
</feature>
<feature type="region of interest" description="Disordered" evidence="1">
    <location>
        <begin position="1"/>
        <end position="87"/>
    </location>
</feature>
<sequence>MVSTRSKTAQTHLEDFATKESLSKLKEKKQPASPTKAKPKANSSRKRKSRDAEDTKEKSSPKRTKTSPKTSTEPKNESAANDDSKPIIINRAPVLQLWAASVAHLTYPDLPWQTCLSAGSAVSSICAVAKGRSIGTVPEKDDSEAKEEKREKAKNKQKNLDEVEVMHFKLKIVDGLAVVGSDSKGKPGGEDGLRKKFGEGEYERVRSAFDEALESWKGEEDELNKKAFYMYEEFRPDVSKGQKGWGRKGELDLDTVRSTVQK</sequence>
<evidence type="ECO:0000313" key="2">
    <source>
        <dbReference type="EMBL" id="KAL1602972.1"/>
    </source>
</evidence>
<evidence type="ECO:0000256" key="1">
    <source>
        <dbReference type="SAM" id="MobiDB-lite"/>
    </source>
</evidence>
<organism evidence="2 3">
    <name type="scientific">Nothophoma quercina</name>
    <dbReference type="NCBI Taxonomy" id="749835"/>
    <lineage>
        <taxon>Eukaryota</taxon>
        <taxon>Fungi</taxon>
        <taxon>Dikarya</taxon>
        <taxon>Ascomycota</taxon>
        <taxon>Pezizomycotina</taxon>
        <taxon>Dothideomycetes</taxon>
        <taxon>Pleosporomycetidae</taxon>
        <taxon>Pleosporales</taxon>
        <taxon>Pleosporineae</taxon>
        <taxon>Didymellaceae</taxon>
        <taxon>Nothophoma</taxon>
    </lineage>
</organism>
<feature type="compositionally biased region" description="Basic residues" evidence="1">
    <location>
        <begin position="37"/>
        <end position="49"/>
    </location>
</feature>
<comment type="caution">
    <text evidence="2">The sequence shown here is derived from an EMBL/GenBank/DDBJ whole genome shotgun (WGS) entry which is preliminary data.</text>
</comment>
<accession>A0ABR3RF34</accession>
<dbReference type="Proteomes" id="UP001521222">
    <property type="component" value="Unassembled WGS sequence"/>
</dbReference>
<evidence type="ECO:0000313" key="3">
    <source>
        <dbReference type="Proteomes" id="UP001521222"/>
    </source>
</evidence>
<reference evidence="2 3" key="1">
    <citation type="submission" date="2024-02" db="EMBL/GenBank/DDBJ databases">
        <title>De novo assembly and annotation of 12 fungi associated with fruit tree decline syndrome in Ontario, Canada.</title>
        <authorList>
            <person name="Sulman M."/>
            <person name="Ellouze W."/>
            <person name="Ilyukhin E."/>
        </authorList>
    </citation>
    <scope>NUCLEOTIDE SEQUENCE [LARGE SCALE GENOMIC DNA]</scope>
    <source>
        <strain evidence="2 3">M97-236</strain>
    </source>
</reference>
<proteinExistence type="predicted"/>
<keyword evidence="3" id="KW-1185">Reference proteome</keyword>